<dbReference type="GO" id="GO:0043565">
    <property type="term" value="F:sequence-specific DNA binding"/>
    <property type="evidence" value="ECO:0007669"/>
    <property type="project" value="TreeGrafter"/>
</dbReference>
<dbReference type="PANTHER" id="PTHR47055:SF3">
    <property type="entry name" value="PHORBOL-ESTER_DAG-TYPE DOMAIN-CONTAINING PROTEIN"/>
    <property type="match status" value="1"/>
</dbReference>
<feature type="domain" description="PiggyBac transposable element-derived protein" evidence="1">
    <location>
        <begin position="108"/>
        <end position="202"/>
    </location>
</feature>
<dbReference type="PANTHER" id="PTHR47055">
    <property type="entry name" value="DDE_TNP_1_7 DOMAIN-CONTAINING PROTEIN"/>
    <property type="match status" value="1"/>
</dbReference>
<dbReference type="AlphaFoldDB" id="A0A7R9P921"/>
<evidence type="ECO:0000259" key="1">
    <source>
        <dbReference type="Pfam" id="PF13843"/>
    </source>
</evidence>
<proteinExistence type="predicted"/>
<dbReference type="EMBL" id="OE182064">
    <property type="protein sequence ID" value="CAD7574072.1"/>
    <property type="molecule type" value="Genomic_DNA"/>
</dbReference>
<accession>A0A7R9P921</accession>
<protein>
    <submittedName>
        <fullName evidence="2">(California timema) hypothetical protein</fullName>
    </submittedName>
</protein>
<evidence type="ECO:0000313" key="2">
    <source>
        <dbReference type="EMBL" id="CAD7574072.1"/>
    </source>
</evidence>
<organism evidence="2">
    <name type="scientific">Timema californicum</name>
    <name type="common">California timema</name>
    <name type="synonym">Walking stick</name>
    <dbReference type="NCBI Taxonomy" id="61474"/>
    <lineage>
        <taxon>Eukaryota</taxon>
        <taxon>Metazoa</taxon>
        <taxon>Ecdysozoa</taxon>
        <taxon>Arthropoda</taxon>
        <taxon>Hexapoda</taxon>
        <taxon>Insecta</taxon>
        <taxon>Pterygota</taxon>
        <taxon>Neoptera</taxon>
        <taxon>Polyneoptera</taxon>
        <taxon>Phasmatodea</taxon>
        <taxon>Timematodea</taxon>
        <taxon>Timematoidea</taxon>
        <taxon>Timematidae</taxon>
        <taxon>Timema</taxon>
    </lineage>
</organism>
<dbReference type="InterPro" id="IPR052638">
    <property type="entry name" value="PiggyBac_TE-derived"/>
</dbReference>
<dbReference type="Pfam" id="PF13843">
    <property type="entry name" value="DDE_Tnp_1_7"/>
    <property type="match status" value="1"/>
</dbReference>
<reference evidence="2" key="1">
    <citation type="submission" date="2020-11" db="EMBL/GenBank/DDBJ databases">
        <authorList>
            <person name="Tran Van P."/>
        </authorList>
    </citation>
    <scope>NUCLEOTIDE SEQUENCE</scope>
</reference>
<sequence>MVTLTLDEIISILDDDDDENILEAKVFMGPPENPLLNEEDSVDEDFISPDINNLSGNQLGATAELHAKHLQDTGVVMGQEDIPEEYLENVNTPDNENKSNRIKTISPFRNEVLELIVNCSNNYTFQKGNIKFKVTINEIKVFLGILVLSGYCSVPRYRMYWETSSDSHNEAVSRAISRNTFEDILKYLHVCDNLTLDESDKFVDKLPHGQHSTYVDNFFTSIRLLEELKSKGHYCTVTIRSNRVERASLEEAFTLKRKAYRGGKEVDQQNTFSSVSGLTLGGARRTLHQSIGWLFGVSWSVLVPCVAARLEGLWWNGLTCQSLIDDKGIGFDPGLVY</sequence>
<name>A0A7R9P921_TIMCA</name>
<dbReference type="InterPro" id="IPR029526">
    <property type="entry name" value="PGBD"/>
</dbReference>
<gene>
    <name evidence="2" type="ORF">TCMB3V08_LOCUS6692</name>
</gene>